<gene>
    <name evidence="3" type="primary">105312711</name>
</gene>
<evidence type="ECO:0000259" key="2">
    <source>
        <dbReference type="PROSITE" id="PS51029"/>
    </source>
</evidence>
<dbReference type="Proteomes" id="UP000007879">
    <property type="component" value="Unassembled WGS sequence"/>
</dbReference>
<dbReference type="InterPro" id="IPR006578">
    <property type="entry name" value="MADF-dom"/>
</dbReference>
<dbReference type="InterPro" id="IPR039353">
    <property type="entry name" value="TF_Adf1"/>
</dbReference>
<dbReference type="EnsemblMetazoa" id="Aqu2.1.32168_001">
    <property type="protein sequence ID" value="Aqu2.1.32168_001"/>
    <property type="gene ID" value="Aqu2.1.32168"/>
</dbReference>
<feature type="region of interest" description="Disordered" evidence="1">
    <location>
        <begin position="92"/>
        <end position="128"/>
    </location>
</feature>
<dbReference type="InParanoid" id="A0A1X7UWL7"/>
<dbReference type="SMART" id="SM00595">
    <property type="entry name" value="MADF"/>
    <property type="match status" value="1"/>
</dbReference>
<feature type="domain" description="MADF" evidence="2">
    <location>
        <begin position="7"/>
        <end position="92"/>
    </location>
</feature>
<accession>A0A1X7UWL7</accession>
<reference evidence="4" key="1">
    <citation type="journal article" date="2010" name="Nature">
        <title>The Amphimedon queenslandica genome and the evolution of animal complexity.</title>
        <authorList>
            <person name="Srivastava M."/>
            <person name="Simakov O."/>
            <person name="Chapman J."/>
            <person name="Fahey B."/>
            <person name="Gauthier M.E."/>
            <person name="Mitros T."/>
            <person name="Richards G.S."/>
            <person name="Conaco C."/>
            <person name="Dacre M."/>
            <person name="Hellsten U."/>
            <person name="Larroux C."/>
            <person name="Putnam N.H."/>
            <person name="Stanke M."/>
            <person name="Adamska M."/>
            <person name="Darling A."/>
            <person name="Degnan S.M."/>
            <person name="Oakley T.H."/>
            <person name="Plachetzki D.C."/>
            <person name="Zhai Y."/>
            <person name="Adamski M."/>
            <person name="Calcino A."/>
            <person name="Cummins S.F."/>
            <person name="Goodstein D.M."/>
            <person name="Harris C."/>
            <person name="Jackson D.J."/>
            <person name="Leys S.P."/>
            <person name="Shu S."/>
            <person name="Woodcroft B.J."/>
            <person name="Vervoort M."/>
            <person name="Kosik K.S."/>
            <person name="Manning G."/>
            <person name="Degnan B.M."/>
            <person name="Rokhsar D.S."/>
        </authorList>
    </citation>
    <scope>NUCLEOTIDE SEQUENCE [LARGE SCALE GENOMIC DNA]</scope>
</reference>
<evidence type="ECO:0000313" key="4">
    <source>
        <dbReference type="Proteomes" id="UP000007879"/>
    </source>
</evidence>
<dbReference type="PANTHER" id="PTHR12243:SF67">
    <property type="entry name" value="COREPRESSOR OF PANGOLIN, ISOFORM A-RELATED"/>
    <property type="match status" value="1"/>
</dbReference>
<dbReference type="KEGG" id="aqu:105312711"/>
<evidence type="ECO:0000313" key="3">
    <source>
        <dbReference type="EnsemblMetazoa" id="Aqu2.1.32168_001"/>
    </source>
</evidence>
<organism evidence="3">
    <name type="scientific">Amphimedon queenslandica</name>
    <name type="common">Sponge</name>
    <dbReference type="NCBI Taxonomy" id="400682"/>
    <lineage>
        <taxon>Eukaryota</taxon>
        <taxon>Metazoa</taxon>
        <taxon>Porifera</taxon>
        <taxon>Demospongiae</taxon>
        <taxon>Heteroscleromorpha</taxon>
        <taxon>Haplosclerida</taxon>
        <taxon>Niphatidae</taxon>
        <taxon>Amphimedon</taxon>
    </lineage>
</organism>
<name>A0A1X7UWL7_AMPQE</name>
<feature type="compositionally biased region" description="Low complexity" evidence="1">
    <location>
        <begin position="92"/>
        <end position="101"/>
    </location>
</feature>
<dbReference type="AlphaFoldDB" id="A0A1X7UWL7"/>
<dbReference type="Pfam" id="PF10545">
    <property type="entry name" value="MADF_DNA_bdg"/>
    <property type="match status" value="1"/>
</dbReference>
<dbReference type="EnsemblMetazoa" id="XM_011405571.1">
    <property type="protein sequence ID" value="XP_011403873.1"/>
    <property type="gene ID" value="LOC105312711"/>
</dbReference>
<sequence>MAELDEKLISSVEQYPCLYNTKCMDFRIRTKKENAWKAIADHLPLLRRWKTLRERYTKELKKRKILTGTGADEVIKEWDTVGNMVDMSDLSTVEESSTLSSPPQVGSIGSLKADDDMDTDENCLRSTL</sequence>
<dbReference type="PROSITE" id="PS51029">
    <property type="entry name" value="MADF"/>
    <property type="match status" value="1"/>
</dbReference>
<reference evidence="3" key="2">
    <citation type="submission" date="2017-05" db="UniProtKB">
        <authorList>
            <consortium name="EnsemblMetazoa"/>
        </authorList>
    </citation>
    <scope>IDENTIFICATION</scope>
</reference>
<protein>
    <recommendedName>
        <fullName evidence="2">MADF domain-containing protein</fullName>
    </recommendedName>
</protein>
<dbReference type="OrthoDB" id="5779735at2759"/>
<proteinExistence type="predicted"/>
<keyword evidence="4" id="KW-1185">Reference proteome</keyword>
<evidence type="ECO:0000256" key="1">
    <source>
        <dbReference type="SAM" id="MobiDB-lite"/>
    </source>
</evidence>
<dbReference type="PANTHER" id="PTHR12243">
    <property type="entry name" value="MADF DOMAIN TRANSCRIPTION FACTOR"/>
    <property type="match status" value="1"/>
</dbReference>